<keyword evidence="2" id="KW-1185">Reference proteome</keyword>
<dbReference type="EMBL" id="PGCJ01000120">
    <property type="protein sequence ID" value="PLW46309.1"/>
    <property type="molecule type" value="Genomic_DNA"/>
</dbReference>
<evidence type="ECO:0000313" key="2">
    <source>
        <dbReference type="Proteomes" id="UP000235388"/>
    </source>
</evidence>
<proteinExistence type="predicted"/>
<protein>
    <submittedName>
        <fullName evidence="1">Uncharacterized protein</fullName>
    </submittedName>
</protein>
<reference evidence="1 2" key="1">
    <citation type="submission" date="2017-11" db="EMBL/GenBank/DDBJ databases">
        <title>De novo assembly and phasing of dikaryotic genomes from two isolates of Puccinia coronata f. sp. avenae, the causal agent of oat crown rust.</title>
        <authorList>
            <person name="Miller M.E."/>
            <person name="Zhang Y."/>
            <person name="Omidvar V."/>
            <person name="Sperschneider J."/>
            <person name="Schwessinger B."/>
            <person name="Raley C."/>
            <person name="Palmer J.M."/>
            <person name="Garnica D."/>
            <person name="Upadhyaya N."/>
            <person name="Rathjen J."/>
            <person name="Taylor J.M."/>
            <person name="Park R.F."/>
            <person name="Dodds P.N."/>
            <person name="Hirsch C.D."/>
            <person name="Kianian S.F."/>
            <person name="Figueroa M."/>
        </authorList>
    </citation>
    <scope>NUCLEOTIDE SEQUENCE [LARGE SCALE GENOMIC DNA]</scope>
    <source>
        <strain evidence="1">12NC29</strain>
    </source>
</reference>
<organism evidence="1 2">
    <name type="scientific">Puccinia coronata f. sp. avenae</name>
    <dbReference type="NCBI Taxonomy" id="200324"/>
    <lineage>
        <taxon>Eukaryota</taxon>
        <taxon>Fungi</taxon>
        <taxon>Dikarya</taxon>
        <taxon>Basidiomycota</taxon>
        <taxon>Pucciniomycotina</taxon>
        <taxon>Pucciniomycetes</taxon>
        <taxon>Pucciniales</taxon>
        <taxon>Pucciniaceae</taxon>
        <taxon>Puccinia</taxon>
    </lineage>
</organism>
<name>A0A2N5V8I2_9BASI</name>
<evidence type="ECO:0000313" key="1">
    <source>
        <dbReference type="EMBL" id="PLW46309.1"/>
    </source>
</evidence>
<gene>
    <name evidence="1" type="ORF">PCANC_11210</name>
</gene>
<sequence length="162" mass="18525">MSGGTVPFFSNPKANFEVPGDDLNRVVSSLADILTMTVEYERGRPGTRSMRSDVSRLPIELLMGYLDEGGASMYKSRMGRVMCSMLRGYHNQGLNEQLEILKNLYLFIGLSPYTARTWANHLFHHRNKLVIDACTLSKIPKYDFFYELLCHQTKSHFLTSYS</sequence>
<dbReference type="AlphaFoldDB" id="A0A2N5V8I2"/>
<comment type="caution">
    <text evidence="1">The sequence shown here is derived from an EMBL/GenBank/DDBJ whole genome shotgun (WGS) entry which is preliminary data.</text>
</comment>
<accession>A0A2N5V8I2</accession>
<dbReference type="Proteomes" id="UP000235388">
    <property type="component" value="Unassembled WGS sequence"/>
</dbReference>